<proteinExistence type="inferred from homology"/>
<evidence type="ECO:0000256" key="4">
    <source>
        <dbReference type="ARBA" id="ARBA00022692"/>
    </source>
</evidence>
<evidence type="ECO:0000256" key="9">
    <source>
        <dbReference type="RuleBase" id="RU363032"/>
    </source>
</evidence>
<comment type="caution">
    <text evidence="11">The sequence shown here is derived from an EMBL/GenBank/DDBJ whole genome shotgun (WGS) entry which is preliminary data.</text>
</comment>
<comment type="subcellular location">
    <subcellularLocation>
        <location evidence="1 9">Cell membrane</location>
        <topology evidence="1 9">Multi-pass membrane protein</topology>
    </subcellularLocation>
</comment>
<sequence length="284" mass="30473">MIRGMNAQTNSLARLYDGLRLVGWSGWVGIIGVLLITIVALLATWLTPHDPYARVAEAYLPPSGTYWFGTDEVGRDLFARVLVGVQSTWLASLAVIIFSLVLGSFIGVVSGAIGGKVDFIVQRIVDLFLVLPSTMIALAAVAVLGPSLLHSIIALAIFWWPWYARVSRDEIRRLHARPHVEAARAAGVASPRLMLRYLLPGAVPSLIIAATLDVSNMVMALSVMSFLGLGQPAPSAELGAMTARSLDSLTVFWWIPMLPALALFVLCLFSNLAGDGLRAALKGA</sequence>
<dbReference type="SUPFAM" id="SSF161098">
    <property type="entry name" value="MetI-like"/>
    <property type="match status" value="1"/>
</dbReference>
<feature type="transmembrane region" description="Helical" evidence="9">
    <location>
        <begin position="124"/>
        <end position="142"/>
    </location>
</feature>
<evidence type="ECO:0000256" key="1">
    <source>
        <dbReference type="ARBA" id="ARBA00004651"/>
    </source>
</evidence>
<dbReference type="Pfam" id="PF00528">
    <property type="entry name" value="BPD_transp_1"/>
    <property type="match status" value="1"/>
</dbReference>
<dbReference type="InterPro" id="IPR000515">
    <property type="entry name" value="MetI-like"/>
</dbReference>
<evidence type="ECO:0000259" key="10">
    <source>
        <dbReference type="PROSITE" id="PS50928"/>
    </source>
</evidence>
<keyword evidence="12" id="KW-1185">Reference proteome</keyword>
<evidence type="ECO:0000256" key="3">
    <source>
        <dbReference type="ARBA" id="ARBA00022475"/>
    </source>
</evidence>
<reference evidence="11 12" key="1">
    <citation type="journal article" date="2013" name="Genome Biol.">
        <title>Comparative genomics of the core and accessory genomes of 48 Sinorhizobium strains comprising five genospecies.</title>
        <authorList>
            <person name="Sugawara M."/>
            <person name="Epstein B."/>
            <person name="Badgley B.D."/>
            <person name="Unno T."/>
            <person name="Xu L."/>
            <person name="Reese J."/>
            <person name="Gyaneshwar P."/>
            <person name="Denny R."/>
            <person name="Mudge J."/>
            <person name="Bharti A.K."/>
            <person name="Farmer A.D."/>
            <person name="May G.D."/>
            <person name="Woodward J.E."/>
            <person name="Medigue C."/>
            <person name="Vallenet D."/>
            <person name="Lajus A."/>
            <person name="Rouy Z."/>
            <person name="Martinez-Vaz B."/>
            <person name="Tiffin P."/>
            <person name="Young N.D."/>
            <person name="Sadowsky M.J."/>
        </authorList>
    </citation>
    <scope>NUCLEOTIDE SEQUENCE [LARGE SCALE GENOMIC DNA]</scope>
    <source>
        <strain evidence="11 12">USDA4894</strain>
    </source>
</reference>
<accession>A0A6N7LBJ1</accession>
<feature type="domain" description="ABC transmembrane type-1" evidence="10">
    <location>
        <begin position="85"/>
        <end position="274"/>
    </location>
</feature>
<dbReference type="GO" id="GO:0071916">
    <property type="term" value="F:dipeptide transmembrane transporter activity"/>
    <property type="evidence" value="ECO:0007669"/>
    <property type="project" value="TreeGrafter"/>
</dbReference>
<gene>
    <name evidence="11" type="ORF">GHK62_07405</name>
</gene>
<dbReference type="PROSITE" id="PS50928">
    <property type="entry name" value="ABC_TM1"/>
    <property type="match status" value="1"/>
</dbReference>
<evidence type="ECO:0000313" key="12">
    <source>
        <dbReference type="Proteomes" id="UP000439983"/>
    </source>
</evidence>
<feature type="transmembrane region" description="Helical" evidence="9">
    <location>
        <begin position="251"/>
        <end position="273"/>
    </location>
</feature>
<keyword evidence="2 9" id="KW-0813">Transport</keyword>
<evidence type="ECO:0000313" key="11">
    <source>
        <dbReference type="EMBL" id="MQX14598.1"/>
    </source>
</evidence>
<dbReference type="EMBL" id="WITC01000032">
    <property type="protein sequence ID" value="MQX14598.1"/>
    <property type="molecule type" value="Genomic_DNA"/>
</dbReference>
<evidence type="ECO:0000256" key="2">
    <source>
        <dbReference type="ARBA" id="ARBA00022448"/>
    </source>
</evidence>
<evidence type="ECO:0000256" key="5">
    <source>
        <dbReference type="ARBA" id="ARBA00022856"/>
    </source>
</evidence>
<dbReference type="Pfam" id="PF12911">
    <property type="entry name" value="OppC_N"/>
    <property type="match status" value="1"/>
</dbReference>
<name>A0A6N7LBJ1_SINTE</name>
<evidence type="ECO:0000256" key="7">
    <source>
        <dbReference type="ARBA" id="ARBA00022989"/>
    </source>
</evidence>
<keyword evidence="4 9" id="KW-0812">Transmembrane</keyword>
<keyword evidence="7 9" id="KW-1133">Transmembrane helix</keyword>
<comment type="similarity">
    <text evidence="9">Belongs to the binding-protein-dependent transport system permease family.</text>
</comment>
<feature type="transmembrane region" description="Helical" evidence="9">
    <location>
        <begin position="89"/>
        <end position="112"/>
    </location>
</feature>
<dbReference type="OrthoDB" id="9812701at2"/>
<dbReference type="PANTHER" id="PTHR43386:SF1">
    <property type="entry name" value="D,D-DIPEPTIDE TRANSPORT SYSTEM PERMEASE PROTEIN DDPC-RELATED"/>
    <property type="match status" value="1"/>
</dbReference>
<protein>
    <submittedName>
        <fullName evidence="11">ABC transporter permease subunit</fullName>
    </submittedName>
</protein>
<dbReference type="GO" id="GO:0005886">
    <property type="term" value="C:plasma membrane"/>
    <property type="evidence" value="ECO:0007669"/>
    <property type="project" value="UniProtKB-SubCell"/>
</dbReference>
<feature type="transmembrane region" description="Helical" evidence="9">
    <location>
        <begin position="202"/>
        <end position="231"/>
    </location>
</feature>
<dbReference type="GO" id="GO:0015031">
    <property type="term" value="P:protein transport"/>
    <property type="evidence" value="ECO:0007669"/>
    <property type="project" value="UniProtKB-KW"/>
</dbReference>
<keyword evidence="3" id="KW-1003">Cell membrane</keyword>
<feature type="transmembrane region" description="Helical" evidence="9">
    <location>
        <begin position="148"/>
        <end position="164"/>
    </location>
</feature>
<organism evidence="11 12">
    <name type="scientific">Sinorhizobium terangae</name>
    <dbReference type="NCBI Taxonomy" id="110322"/>
    <lineage>
        <taxon>Bacteria</taxon>
        <taxon>Pseudomonadati</taxon>
        <taxon>Pseudomonadota</taxon>
        <taxon>Alphaproteobacteria</taxon>
        <taxon>Hyphomicrobiales</taxon>
        <taxon>Rhizobiaceae</taxon>
        <taxon>Sinorhizobium/Ensifer group</taxon>
        <taxon>Sinorhizobium</taxon>
    </lineage>
</organism>
<dbReference type="AlphaFoldDB" id="A0A6N7LBJ1"/>
<evidence type="ECO:0000256" key="8">
    <source>
        <dbReference type="ARBA" id="ARBA00023136"/>
    </source>
</evidence>
<dbReference type="CDD" id="cd06261">
    <property type="entry name" value="TM_PBP2"/>
    <property type="match status" value="1"/>
</dbReference>
<feature type="transmembrane region" description="Helical" evidence="9">
    <location>
        <begin position="21"/>
        <end position="46"/>
    </location>
</feature>
<dbReference type="InterPro" id="IPR035906">
    <property type="entry name" value="MetI-like_sf"/>
</dbReference>
<keyword evidence="8 9" id="KW-0472">Membrane</keyword>
<dbReference type="PANTHER" id="PTHR43386">
    <property type="entry name" value="OLIGOPEPTIDE TRANSPORT SYSTEM PERMEASE PROTEIN APPC"/>
    <property type="match status" value="1"/>
</dbReference>
<dbReference type="InterPro" id="IPR050366">
    <property type="entry name" value="BP-dependent_transpt_permease"/>
</dbReference>
<dbReference type="Gene3D" id="1.10.3720.10">
    <property type="entry name" value="MetI-like"/>
    <property type="match status" value="1"/>
</dbReference>
<dbReference type="Proteomes" id="UP000439983">
    <property type="component" value="Unassembled WGS sequence"/>
</dbReference>
<evidence type="ECO:0000256" key="6">
    <source>
        <dbReference type="ARBA" id="ARBA00022927"/>
    </source>
</evidence>
<keyword evidence="6" id="KW-0653">Protein transport</keyword>
<keyword evidence="5" id="KW-0571">Peptide transport</keyword>
<dbReference type="InterPro" id="IPR025966">
    <property type="entry name" value="OppC_N"/>
</dbReference>